<dbReference type="Proteomes" id="UP001054252">
    <property type="component" value="Unassembled WGS sequence"/>
</dbReference>
<comment type="caution">
    <text evidence="1">The sequence shown here is derived from an EMBL/GenBank/DDBJ whole genome shotgun (WGS) entry which is preliminary data.</text>
</comment>
<dbReference type="AlphaFoldDB" id="A0AAV5MV85"/>
<reference evidence="1 2" key="1">
    <citation type="journal article" date="2021" name="Commun. Biol.">
        <title>The genome of Shorea leprosula (Dipterocarpaceae) highlights the ecological relevance of drought in aseasonal tropical rainforests.</title>
        <authorList>
            <person name="Ng K.K.S."/>
            <person name="Kobayashi M.J."/>
            <person name="Fawcett J.A."/>
            <person name="Hatakeyama M."/>
            <person name="Paape T."/>
            <person name="Ng C.H."/>
            <person name="Ang C.C."/>
            <person name="Tnah L.H."/>
            <person name="Lee C.T."/>
            <person name="Nishiyama T."/>
            <person name="Sese J."/>
            <person name="O'Brien M.J."/>
            <person name="Copetti D."/>
            <person name="Mohd Noor M.I."/>
            <person name="Ong R.C."/>
            <person name="Putra M."/>
            <person name="Sireger I.Z."/>
            <person name="Indrioko S."/>
            <person name="Kosugi Y."/>
            <person name="Izuno A."/>
            <person name="Isagi Y."/>
            <person name="Lee S.L."/>
            <person name="Shimizu K.K."/>
        </authorList>
    </citation>
    <scope>NUCLEOTIDE SEQUENCE [LARGE SCALE GENOMIC DNA]</scope>
    <source>
        <strain evidence="1">214</strain>
    </source>
</reference>
<evidence type="ECO:0000313" key="2">
    <source>
        <dbReference type="Proteomes" id="UP001054252"/>
    </source>
</evidence>
<proteinExistence type="predicted"/>
<dbReference type="EMBL" id="BPVZ01000790">
    <property type="protein sequence ID" value="GKV52636.1"/>
    <property type="molecule type" value="Genomic_DNA"/>
</dbReference>
<evidence type="ECO:0000313" key="1">
    <source>
        <dbReference type="EMBL" id="GKV52636.1"/>
    </source>
</evidence>
<protein>
    <submittedName>
        <fullName evidence="1">Uncharacterized protein</fullName>
    </submittedName>
</protein>
<organism evidence="1 2">
    <name type="scientific">Rubroshorea leprosula</name>
    <dbReference type="NCBI Taxonomy" id="152421"/>
    <lineage>
        <taxon>Eukaryota</taxon>
        <taxon>Viridiplantae</taxon>
        <taxon>Streptophyta</taxon>
        <taxon>Embryophyta</taxon>
        <taxon>Tracheophyta</taxon>
        <taxon>Spermatophyta</taxon>
        <taxon>Magnoliopsida</taxon>
        <taxon>eudicotyledons</taxon>
        <taxon>Gunneridae</taxon>
        <taxon>Pentapetalae</taxon>
        <taxon>rosids</taxon>
        <taxon>malvids</taxon>
        <taxon>Malvales</taxon>
        <taxon>Dipterocarpaceae</taxon>
        <taxon>Rubroshorea</taxon>
    </lineage>
</organism>
<sequence length="56" mass="6293">MLNPPGPLAHPVSLVESLARRRDSPRESLSQMQMLESKTWLDSALTSLAQFERNPC</sequence>
<accession>A0AAV5MV85</accession>
<name>A0AAV5MV85_9ROSI</name>
<keyword evidence="2" id="KW-1185">Reference proteome</keyword>
<gene>
    <name evidence="1" type="ORF">SLEP1_g59209</name>
</gene>